<evidence type="ECO:0000256" key="5">
    <source>
        <dbReference type="ARBA" id="ARBA00023065"/>
    </source>
</evidence>
<dbReference type="RefSeq" id="WP_330500591.1">
    <property type="nucleotide sequence ID" value="NZ_JAZDWZ010000003.1"/>
</dbReference>
<comment type="subcellular location">
    <subcellularLocation>
        <location evidence="1">Membrane</location>
        <topology evidence="1">Peripheral membrane protein</topology>
    </subcellularLocation>
</comment>
<dbReference type="NCBIfam" id="NF045933">
    <property type="entry name" value="MSC_0622_gamma"/>
    <property type="match status" value="1"/>
</dbReference>
<keyword evidence="8" id="KW-0066">ATP synthesis</keyword>
<proteinExistence type="inferred from homology"/>
<keyword evidence="5" id="KW-0406">Ion transport</keyword>
<keyword evidence="6" id="KW-0472">Membrane</keyword>
<evidence type="ECO:0000256" key="3">
    <source>
        <dbReference type="ARBA" id="ARBA00022448"/>
    </source>
</evidence>
<dbReference type="InterPro" id="IPR035968">
    <property type="entry name" value="ATP_synth_F1_ATPase_gsu"/>
</dbReference>
<keyword evidence="7" id="KW-0139">CF(1)</keyword>
<evidence type="ECO:0000313" key="9">
    <source>
        <dbReference type="EMBL" id="MEE3928177.1"/>
    </source>
</evidence>
<name>A0ABU7ML45_9BACT</name>
<protein>
    <recommendedName>
        <fullName evidence="11">ATP synthase gamma chain</fullName>
    </recommendedName>
</protein>
<sequence length="306" mass="36034">MNLKNLTSKIESLEKISKILESKKNITLINILKLSKQVGKYFDRAQQSKDFIDFINSKYEINNNLLIPQSSILKPNKKNKEALNYQYPCIYVYVSEKQENNLNLYSKFEKQLDNIVNFKRDYFIAIGESALKYTQQKNANVIFSYKENDVEYLSDFLPKLIDKFINSNGFHNVKFIINSSKTKDKILNVLPIDKINFELSHKNNILNEKFDIKNLKIYPDIEEFAKSEVTNYLNYMILSLLVESALIREKYILVDQNQKINDLDKKIALKTRMYLRAKRELEVEEISILTKKKDLLHTNEVSDDQN</sequence>
<dbReference type="SUPFAM" id="SSF52943">
    <property type="entry name" value="ATP synthase (F1-ATPase), gamma subunit"/>
    <property type="match status" value="1"/>
</dbReference>
<evidence type="ECO:0000256" key="4">
    <source>
        <dbReference type="ARBA" id="ARBA00022781"/>
    </source>
</evidence>
<keyword evidence="4" id="KW-0375">Hydrogen ion transport</keyword>
<evidence type="ECO:0000256" key="6">
    <source>
        <dbReference type="ARBA" id="ARBA00023136"/>
    </source>
</evidence>
<dbReference type="EMBL" id="JAZDWZ010000003">
    <property type="protein sequence ID" value="MEE3928177.1"/>
    <property type="molecule type" value="Genomic_DNA"/>
</dbReference>
<dbReference type="Proteomes" id="UP001344817">
    <property type="component" value="Unassembled WGS sequence"/>
</dbReference>
<comment type="caution">
    <text evidence="9">The sequence shown here is derived from an EMBL/GenBank/DDBJ whole genome shotgun (WGS) entry which is preliminary data.</text>
</comment>
<evidence type="ECO:0000256" key="7">
    <source>
        <dbReference type="ARBA" id="ARBA00023196"/>
    </source>
</evidence>
<evidence type="ECO:0000256" key="1">
    <source>
        <dbReference type="ARBA" id="ARBA00004170"/>
    </source>
</evidence>
<keyword evidence="10" id="KW-1185">Reference proteome</keyword>
<organism evidence="9 10">
    <name type="scientific">Mycoplasmopsis ciconiae</name>
    <dbReference type="NCBI Taxonomy" id="561067"/>
    <lineage>
        <taxon>Bacteria</taxon>
        <taxon>Bacillati</taxon>
        <taxon>Mycoplasmatota</taxon>
        <taxon>Mycoplasmoidales</taxon>
        <taxon>Metamycoplasmataceae</taxon>
        <taxon>Mycoplasmopsis</taxon>
    </lineage>
</organism>
<reference evidence="9" key="1">
    <citation type="submission" date="2024-01" db="EMBL/GenBank/DDBJ databases">
        <title>Genome sequence of Mycoplasma ciconiae type strain DSM 25251.</title>
        <authorList>
            <person name="Spergser J."/>
        </authorList>
    </citation>
    <scope>NUCLEOTIDE SEQUENCE [LARGE SCALE GENOMIC DNA]</scope>
    <source>
        <strain evidence="9">DSM 25251</strain>
    </source>
</reference>
<comment type="similarity">
    <text evidence="2">Belongs to the ATPase gamma chain family.</text>
</comment>
<gene>
    <name evidence="9" type="ORF">V2E24_01115</name>
</gene>
<evidence type="ECO:0000256" key="2">
    <source>
        <dbReference type="ARBA" id="ARBA00007681"/>
    </source>
</evidence>
<keyword evidence="3" id="KW-0813">Transport</keyword>
<evidence type="ECO:0008006" key="11">
    <source>
        <dbReference type="Google" id="ProtNLM"/>
    </source>
</evidence>
<evidence type="ECO:0000313" key="10">
    <source>
        <dbReference type="Proteomes" id="UP001344817"/>
    </source>
</evidence>
<accession>A0ABU7ML45</accession>
<evidence type="ECO:0000256" key="8">
    <source>
        <dbReference type="ARBA" id="ARBA00023310"/>
    </source>
</evidence>